<keyword evidence="1" id="KW-1133">Transmembrane helix</keyword>
<gene>
    <name evidence="2" type="ORF">Blue_022</name>
</gene>
<sequence>MKEAFRGSLKVVTLIVLGYTLLYLYSIGINASYLN</sequence>
<keyword evidence="3" id="KW-1185">Reference proteome</keyword>
<evidence type="ECO:0000313" key="3">
    <source>
        <dbReference type="Proteomes" id="UP000201785"/>
    </source>
</evidence>
<proteinExistence type="predicted"/>
<dbReference type="KEGG" id="vg:29081801"/>
<protein>
    <submittedName>
        <fullName evidence="2">Uncharacterized protein</fullName>
    </submittedName>
</protein>
<organism evidence="2 3">
    <name type="scientific">Bacillus phage Deep Blue</name>
    <dbReference type="NCBI Taxonomy" id="1792245"/>
    <lineage>
        <taxon>Viruses</taxon>
        <taxon>Duplodnaviria</taxon>
        <taxon>Heunggongvirae</taxon>
        <taxon>Uroviricota</taxon>
        <taxon>Caudoviricetes</taxon>
        <taxon>Herelleviridae</taxon>
        <taxon>Bastillevirinae</taxon>
        <taxon>Caeruleovirus</taxon>
        <taxon>Caeruleovirus deepblue</taxon>
    </lineage>
</organism>
<feature type="transmembrane region" description="Helical" evidence="1">
    <location>
        <begin position="12"/>
        <end position="33"/>
    </location>
</feature>
<reference evidence="2 3" key="1">
    <citation type="journal article" date="2016" name="Genome Announc.">
        <title>Complete Genome Sequence of Bacteriophage Deep-Blue Infecting Emetic Bacillus cereus.</title>
        <authorList>
            <person name="Hock L."/>
            <person name="Gillis A."/>
            <person name="Mahillon J."/>
        </authorList>
    </citation>
    <scope>NUCLEOTIDE SEQUENCE [LARGE SCALE GENOMIC DNA]</scope>
</reference>
<name>A0A140HLI3_9CAUD</name>
<dbReference type="Proteomes" id="UP000201785">
    <property type="component" value="Segment"/>
</dbReference>
<dbReference type="RefSeq" id="YP_009285334.1">
    <property type="nucleotide sequence ID" value="NC_031056.1"/>
</dbReference>
<evidence type="ECO:0000256" key="1">
    <source>
        <dbReference type="SAM" id="Phobius"/>
    </source>
</evidence>
<keyword evidence="1" id="KW-0812">Transmembrane</keyword>
<accession>A0A140HLI3</accession>
<evidence type="ECO:0000313" key="2">
    <source>
        <dbReference type="EMBL" id="AMO25845.1"/>
    </source>
</evidence>
<keyword evidence="1" id="KW-0472">Membrane</keyword>
<dbReference type="GeneID" id="29081801"/>
<dbReference type="EMBL" id="KU577463">
    <property type="protein sequence ID" value="AMO25845.1"/>
    <property type="molecule type" value="Genomic_DNA"/>
</dbReference>